<dbReference type="GO" id="GO:0005886">
    <property type="term" value="C:plasma membrane"/>
    <property type="evidence" value="ECO:0007669"/>
    <property type="project" value="TreeGrafter"/>
</dbReference>
<keyword evidence="10" id="KW-0472">Membrane</keyword>
<keyword evidence="9" id="KW-0645">Protease</keyword>
<protein>
    <recommendedName>
        <fullName evidence="9">Angiotensin-converting enzyme</fullName>
        <ecNumber evidence="9">3.4.-.-</ecNumber>
    </recommendedName>
</protein>
<reference evidence="11" key="1">
    <citation type="submission" date="2020-05" db="UniProtKB">
        <authorList>
            <consortium name="EnsemblMetazoa"/>
        </authorList>
    </citation>
    <scope>IDENTIFICATION</scope>
    <source>
        <strain evidence="11">USDA</strain>
    </source>
</reference>
<feature type="disulfide bond" evidence="7">
    <location>
        <begin position="493"/>
        <end position="505"/>
    </location>
</feature>
<evidence type="ECO:0000256" key="5">
    <source>
        <dbReference type="PIRSR" id="PIRSR601548-10"/>
    </source>
</evidence>
<dbReference type="PANTHER" id="PTHR10514:SF44">
    <property type="entry name" value="ANGIOTENSIN-CONVERTING ENZYME-RELATED"/>
    <property type="match status" value="1"/>
</dbReference>
<evidence type="ECO:0000256" key="2">
    <source>
        <dbReference type="ARBA" id="ARBA00022729"/>
    </source>
</evidence>
<evidence type="ECO:0000313" key="11">
    <source>
        <dbReference type="EnsemblMetazoa" id="SCAU005324-PB"/>
    </source>
</evidence>
<keyword evidence="9" id="KW-0378">Hydrolase</keyword>
<keyword evidence="9" id="KW-0482">Metalloprotease</keyword>
<gene>
    <name evidence="11" type="primary">106080891</name>
</gene>
<feature type="glycosylation site" description="N-linked (GlcNAc...) asparagine; partial" evidence="5">
    <location>
        <position position="155"/>
    </location>
</feature>
<dbReference type="EnsemblMetazoa" id="SCAU005324-RB">
    <property type="protein sequence ID" value="SCAU005324-PB"/>
    <property type="gene ID" value="SCAU005324"/>
</dbReference>
<evidence type="ECO:0000256" key="1">
    <source>
        <dbReference type="ARBA" id="ARBA00008139"/>
    </source>
</evidence>
<evidence type="ECO:0000256" key="7">
    <source>
        <dbReference type="PIRSR" id="PIRSR601548-4"/>
    </source>
</evidence>
<evidence type="ECO:0000313" key="12">
    <source>
        <dbReference type="Proteomes" id="UP000095300"/>
    </source>
</evidence>
<dbReference type="Proteomes" id="UP000095300">
    <property type="component" value="Unassembled WGS sequence"/>
</dbReference>
<keyword evidence="4 5" id="KW-0325">Glycoprotein</keyword>
<dbReference type="GO" id="GO:0005615">
    <property type="term" value="C:extracellular space"/>
    <property type="evidence" value="ECO:0007669"/>
    <property type="project" value="TreeGrafter"/>
</dbReference>
<dbReference type="GO" id="GO:0006508">
    <property type="term" value="P:proteolysis"/>
    <property type="evidence" value="ECO:0007669"/>
    <property type="project" value="UniProtKB-KW"/>
</dbReference>
<comment type="similarity">
    <text evidence="1 8 9">Belongs to the peptidase M2 family.</text>
</comment>
<keyword evidence="12" id="KW-1185">Reference proteome</keyword>
<keyword evidence="10" id="KW-1133">Transmembrane helix</keyword>
<evidence type="ECO:0000256" key="6">
    <source>
        <dbReference type="PIRSR" id="PIRSR601548-2"/>
    </source>
</evidence>
<organism evidence="11 12">
    <name type="scientific">Stomoxys calcitrans</name>
    <name type="common">Stable fly</name>
    <name type="synonym">Conops calcitrans</name>
    <dbReference type="NCBI Taxonomy" id="35570"/>
    <lineage>
        <taxon>Eukaryota</taxon>
        <taxon>Metazoa</taxon>
        <taxon>Ecdysozoa</taxon>
        <taxon>Arthropoda</taxon>
        <taxon>Hexapoda</taxon>
        <taxon>Insecta</taxon>
        <taxon>Pterygota</taxon>
        <taxon>Neoptera</taxon>
        <taxon>Endopterygota</taxon>
        <taxon>Diptera</taxon>
        <taxon>Brachycera</taxon>
        <taxon>Muscomorpha</taxon>
        <taxon>Muscoidea</taxon>
        <taxon>Muscidae</taxon>
        <taxon>Stomoxys</taxon>
    </lineage>
</organism>
<accession>A0A1I8P6W4</accession>
<dbReference type="GO" id="GO:0046872">
    <property type="term" value="F:metal ion binding"/>
    <property type="evidence" value="ECO:0007669"/>
    <property type="project" value="UniProtKB-KW"/>
</dbReference>
<keyword evidence="9" id="KW-0479">Metal-binding</keyword>
<feature type="transmembrane region" description="Helical" evidence="10">
    <location>
        <begin position="12"/>
        <end position="30"/>
    </location>
</feature>
<dbReference type="GO" id="GO:0004180">
    <property type="term" value="F:carboxypeptidase activity"/>
    <property type="evidence" value="ECO:0007669"/>
    <property type="project" value="UniProtKB-KW"/>
</dbReference>
<dbReference type="PRINTS" id="PR00791">
    <property type="entry name" value="PEPDIPTASEA"/>
</dbReference>
<proteinExistence type="inferred from homology"/>
<comment type="cofactor">
    <cofactor evidence="9">
        <name>Zn(2+)</name>
        <dbReference type="ChEBI" id="CHEBI:29105"/>
    </cofactor>
    <text evidence="9">Binds 2 Zn(2+) ions per subunit.</text>
</comment>
<dbReference type="PANTHER" id="PTHR10514">
    <property type="entry name" value="ANGIOTENSIN-CONVERTING ENZYME"/>
    <property type="match status" value="1"/>
</dbReference>
<dbReference type="Pfam" id="PF01401">
    <property type="entry name" value="Peptidase_M2"/>
    <property type="match status" value="2"/>
</dbReference>
<dbReference type="SUPFAM" id="SSF55486">
    <property type="entry name" value="Metalloproteases ('zincins'), catalytic domain"/>
    <property type="match status" value="1"/>
</dbReference>
<evidence type="ECO:0000256" key="8">
    <source>
        <dbReference type="PROSITE-ProRule" id="PRU01355"/>
    </source>
</evidence>
<dbReference type="AlphaFoldDB" id="A0A1I8P6W4"/>
<dbReference type="OrthoDB" id="10029630at2759"/>
<keyword evidence="9" id="KW-0121">Carboxypeptidase</keyword>
<dbReference type="VEuPathDB" id="VectorBase:SCAU005324"/>
<keyword evidence="10" id="KW-0812">Transmembrane</keyword>
<name>A0A1I8P6W4_STOCA</name>
<keyword evidence="3 7" id="KW-1015">Disulfide bond</keyword>
<dbReference type="InterPro" id="IPR001548">
    <property type="entry name" value="Peptidase_M2"/>
</dbReference>
<sequence length="580" mass="66944">MDSKERHGIIVIKILILAFICKLSLAITFYELNAIAFCEQASKRYYSLFDNLSAETYATTNEEDFATLYNRVATVKGISRDILQISREAKEFNKTLIQDADLRRALDRLSYVGGLFVLGDEYFESVLISMNALKSLSTDKDIKPYQAEVDANVQNIAPIAYYPDIQKIYESSSDAKELQYYWMMWREKNAIWAAVNLQNIIDAIRNAAKLMDRTPLDFYYNAYESPEILVQMDQIMLELKPAYLQLHAYIRHELASKYNHEELRDTGPIPDHLFQQVLAQTWKENSVIEEHFSFRDLPSYDRLVEGLSSQKLIFHAQGFYRSLGFADLKEDFTQNRLKEVGAAEASADCRANIFDMTPNAYGLEYAVGEAVTLAASTPKHLQTLGLARDLKYSEETLRNRHIRMAIHTFLNIPLFYVHTKVINEMLQGNVKLDGVNRLYWKLMQEYVGVEPPMDRGESCLDLPYKFYLDLETNHQTLKFVSEILGYQLYEAFCQLTNGQTPLHNCNFYGNSKVGNALRSMMSLGSSKPYHEILNEILPHNPSINAHSLLVYYQPIIDWLKNFNSKNKVHIGWNDTKRKIM</sequence>
<dbReference type="GO" id="GO:0008241">
    <property type="term" value="F:peptidyl-dipeptidase activity"/>
    <property type="evidence" value="ECO:0007669"/>
    <property type="project" value="InterPro"/>
</dbReference>
<evidence type="ECO:0000256" key="4">
    <source>
        <dbReference type="ARBA" id="ARBA00023180"/>
    </source>
</evidence>
<dbReference type="GO" id="GO:0008237">
    <property type="term" value="F:metallopeptidase activity"/>
    <property type="evidence" value="ECO:0007669"/>
    <property type="project" value="UniProtKB-KW"/>
</dbReference>
<evidence type="ECO:0000256" key="9">
    <source>
        <dbReference type="RuleBase" id="RU361144"/>
    </source>
</evidence>
<keyword evidence="9" id="KW-0862">Zinc</keyword>
<keyword evidence="2" id="KW-0732">Signal</keyword>
<comment type="caution">
    <text evidence="8">Lacks conserved residue(s) required for the propagation of feature annotation.</text>
</comment>
<evidence type="ECO:0000256" key="10">
    <source>
        <dbReference type="SAM" id="Phobius"/>
    </source>
</evidence>
<dbReference type="PROSITE" id="PS52011">
    <property type="entry name" value="PEPTIDASE_M2"/>
    <property type="match status" value="2"/>
</dbReference>
<dbReference type="EC" id="3.4.-.-" evidence="9"/>
<feature type="binding site" evidence="6">
    <location>
        <position position="223"/>
    </location>
    <ligand>
        <name>chloride</name>
        <dbReference type="ChEBI" id="CHEBI:17996"/>
        <label>1</label>
    </ligand>
</feature>
<evidence type="ECO:0000256" key="3">
    <source>
        <dbReference type="ARBA" id="ARBA00023157"/>
    </source>
</evidence>